<dbReference type="RefSeq" id="YP_009103177.1">
    <property type="nucleotide sequence ID" value="NC_025456.1"/>
</dbReference>
<comment type="catalytic activity">
    <reaction evidence="1">
        <text>ATP + H2O = ADP + phosphate + H(+)</text>
        <dbReference type="Rhea" id="RHEA:13065"/>
        <dbReference type="ChEBI" id="CHEBI:15377"/>
        <dbReference type="ChEBI" id="CHEBI:15378"/>
        <dbReference type="ChEBI" id="CHEBI:30616"/>
        <dbReference type="ChEBI" id="CHEBI:43474"/>
        <dbReference type="ChEBI" id="CHEBI:456216"/>
        <dbReference type="EC" id="3.6.4.12"/>
    </reaction>
</comment>
<comment type="caution">
    <text evidence="1">Lacks conserved residue(s) required for the propagation of feature annotation.</text>
</comment>
<feature type="site" description="dTTP/dATP binding" evidence="1">
    <location>
        <position position="497"/>
    </location>
</feature>
<dbReference type="InterPro" id="IPR003593">
    <property type="entry name" value="AAA+_ATPase"/>
</dbReference>
<comment type="domain">
    <text evidence="1">The N-terminus zinc finger domain is essential for delivering the primed DNA template to the DNA polymerase. The central core domain contains the primase activity. The C-terminus region is responsible for the helicase activity and binds 1 Mg(2+)-dTTP.</text>
</comment>
<dbReference type="Pfam" id="PF08273">
    <property type="entry name" value="Zn_Ribbon_Prim"/>
    <property type="match status" value="1"/>
</dbReference>
<evidence type="ECO:0000259" key="2">
    <source>
        <dbReference type="PROSITE" id="PS51199"/>
    </source>
</evidence>
<reference evidence="4" key="1">
    <citation type="submission" date="2012-12" db="EMBL/GenBank/DDBJ databases">
        <title>Genomics of marine cyanopodoviruses.</title>
        <authorList>
            <person name="Huang S."/>
            <person name="Chen F."/>
        </authorList>
    </citation>
    <scope>NUCLEOTIDE SEQUENCE [LARGE SCALE GENOMIC DNA]</scope>
</reference>
<dbReference type="OrthoDB" id="615at10239"/>
<dbReference type="InterPro" id="IPR007694">
    <property type="entry name" value="DNA_helicase_DnaB-like_C"/>
</dbReference>
<evidence type="ECO:0000313" key="3">
    <source>
        <dbReference type="EMBL" id="AGK86522.1"/>
    </source>
</evidence>
<feature type="site" description="dTTP/dATP binding" evidence="1">
    <location>
        <position position="510"/>
    </location>
</feature>
<dbReference type="Pfam" id="PF13155">
    <property type="entry name" value="Toprim_2"/>
    <property type="match status" value="1"/>
</dbReference>
<dbReference type="SUPFAM" id="SSF56731">
    <property type="entry name" value="DNA primase core"/>
    <property type="match status" value="1"/>
</dbReference>
<keyword evidence="1" id="KW-0378">Hydrolase</keyword>
<dbReference type="EC" id="2.7.7.-" evidence="1"/>
<dbReference type="Gene3D" id="2.20.25.180">
    <property type="match status" value="1"/>
</dbReference>
<dbReference type="SMART" id="SM00778">
    <property type="entry name" value="Prim_Zn_Ribbon"/>
    <property type="match status" value="1"/>
</dbReference>
<dbReference type="InterPro" id="IPR027417">
    <property type="entry name" value="P-loop_NTPase"/>
</dbReference>
<keyword evidence="1" id="KW-0548">Nucleotidyltransferase</keyword>
<keyword evidence="1" id="KW-0067">ATP-binding</keyword>
<comment type="subunit">
    <text evidence="1">Homohexamer. Assembles as a hexamer onto linear or circular ssDNA in the presence of ATP or dTTP. Interacts (via C-terminus) with the viral DNA polymerase that is bound to DNA; this interaction is essential to initiate leading-strand DNA synthesis. The priming complex consists of 2 DNA polymerases and 1 helicase-primase hexamer that assemble on the DNA template. Interacts with the single-stranded DNA-binding protein. Part of the replicase complex that includes the DNA polymerase, the primase/helicase and the single-stranded DNA binding protein.</text>
</comment>
<dbReference type="PANTHER" id="PTHR12873">
    <property type="entry name" value="T7-LIKE MITOCHONDRIAL DNA HELICASE"/>
    <property type="match status" value="1"/>
</dbReference>
<keyword evidence="1 3" id="KW-0347">Helicase</keyword>
<dbReference type="SUPFAM" id="SSF57783">
    <property type="entry name" value="Zinc beta-ribbon"/>
    <property type="match status" value="1"/>
</dbReference>
<keyword evidence="1" id="KW-1194">Viral DNA replication</keyword>
<dbReference type="InterPro" id="IPR034154">
    <property type="entry name" value="TOPRIM_DnaG/twinkle"/>
</dbReference>
<dbReference type="Proteomes" id="UP000030045">
    <property type="component" value="Segment"/>
</dbReference>
<comment type="function">
    <text evidence="1">ATP-dependent DNA helicase and primase essential for viral DNA replication and recombination. The helicase moves 5' -&gt; 3' on the lagging strand template, unwinding the DNA duplex ahead of the leading strand polymerase at the replication fork and generating ssDNA for both leading and lagging strand synthesis. ATP or dTTP hydrolysis propels each helicase domain to translocate sequentially along DNA. Mediates strand transfer when a joint molecule is available and participates in recombinational DNA repair through its role in strand exchange. Primase activity synthesizes short RNA primers at the sequence 5'-GTC-3' on the lagging strand that the polymerase elongates using dNTPs and providing the primase is still present.</text>
</comment>
<feature type="site" description="dTTP/dATP binding" evidence="1">
    <location>
        <position position="478"/>
    </location>
</feature>
<dbReference type="InterPro" id="IPR013237">
    <property type="entry name" value="Phage_T7_Gp4_N"/>
</dbReference>
<dbReference type="SMART" id="SM00382">
    <property type="entry name" value="AAA"/>
    <property type="match status" value="1"/>
</dbReference>
<keyword evidence="1" id="KW-0639">Primosome</keyword>
<dbReference type="HAMAP" id="MF_04154">
    <property type="entry name" value="Helic_Prim_T7"/>
    <property type="match status" value="1"/>
</dbReference>
<dbReference type="GeneID" id="22112096"/>
<feature type="binding site" evidence="1">
    <location>
        <position position="223"/>
    </location>
    <ligand>
        <name>Mg(2+)</name>
        <dbReference type="ChEBI" id="CHEBI:18420"/>
        <label>2</label>
    </ligand>
</feature>
<feature type="binding site" evidence="1">
    <location>
        <position position="23"/>
    </location>
    <ligand>
        <name>Zn(2+)</name>
        <dbReference type="ChEBI" id="CHEBI:29105"/>
    </ligand>
</feature>
<feature type="domain" description="SF4 helicase" evidence="2">
    <location>
        <begin position="263"/>
        <end position="523"/>
    </location>
</feature>
<dbReference type="GO" id="GO:0006269">
    <property type="term" value="P:DNA replication, synthesis of primer"/>
    <property type="evidence" value="ECO:0007669"/>
    <property type="project" value="UniProtKB-KW"/>
</dbReference>
<feature type="binding site" evidence="1">
    <location>
        <position position="42"/>
    </location>
    <ligand>
        <name>Zn(2+)</name>
        <dbReference type="ChEBI" id="CHEBI:29105"/>
    </ligand>
</feature>
<dbReference type="InterPro" id="IPR027032">
    <property type="entry name" value="Twinkle-like"/>
</dbReference>
<keyword evidence="1 3" id="KW-0547">Nucleotide-binding</keyword>
<dbReference type="CDD" id="cd01029">
    <property type="entry name" value="TOPRIM_primases"/>
    <property type="match status" value="1"/>
</dbReference>
<dbReference type="SUPFAM" id="SSF52540">
    <property type="entry name" value="P-loop containing nucleoside triphosphate hydrolases"/>
    <property type="match status" value="1"/>
</dbReference>
<keyword evidence="1" id="KW-0863">Zinc-finger</keyword>
<organism evidence="3 4">
    <name type="scientific">Synechococcus phage S-CBP1</name>
    <dbReference type="NCBI Taxonomy" id="1273711"/>
    <lineage>
        <taxon>Viruses</taxon>
        <taxon>Duplodnaviria</taxon>
        <taxon>Heunggongvirae</taxon>
        <taxon>Uroviricota</taxon>
        <taxon>Caudoviricetes</taxon>
        <taxon>Autographivirales</taxon>
        <taxon>Sechaudvirinae</taxon>
        <taxon>Angmobvirus</taxon>
        <taxon>Angmobvirus SCBP1</taxon>
    </lineage>
</organism>
<dbReference type="EC" id="3.6.4.12" evidence="1"/>
<evidence type="ECO:0000313" key="4">
    <source>
        <dbReference type="Proteomes" id="UP000030045"/>
    </source>
</evidence>
<sequence>MPKHEHTQSCESEFVRHLPCETCGSSDANSLYTDGHTFCFSCNTYGHTEEVVHTHKMSTNVQLKGTAERLNKRNISEKVCQQYKIYRDGDVLRFHYFDGSGILKGCKVKTKNKVFSYEGEVPGTLFGQHLFPSSGKRVVITEGELDAASCSEAMPGWPMVSLPSGAAAARKSIQRAIPWLQGYEEIVLFFDNDEAGRKASEEAASVLPPGKCKIASLQGDYKDASDALSANDSEAVRRAIWDAKPYRPDGIVDGKNLLDLVTTPSPPSDHDYPFSGLQRLLHGVRLGELVCITAGSGIGKSSFCRELATSFLQNGERVGYLALEESNRRTALGLMSAAVGKSLHLGEHDRDTLTEAYQATLANWNLFLFDGFGSFDPDIIYNRIEYLASGLDTKVIFLDHLSILLSGLDGDERKMIDQTMTRLRSLVERTGIALFLVSHLRRTSSDQNHEEGARVTLGQLRGSAAIAQLSDAVIALERNQQSTSAGGDTTVRVLKNRYSGEVGVACQLKYDLSTCKFYETEPEEEFDPSTDF</sequence>
<dbReference type="PANTHER" id="PTHR12873:SF0">
    <property type="entry name" value="TWINKLE MTDNA HELICASE"/>
    <property type="match status" value="1"/>
</dbReference>
<keyword evidence="1" id="KW-0479">Metal-binding</keyword>
<dbReference type="GO" id="GO:0043139">
    <property type="term" value="F:5'-3' DNA helicase activity"/>
    <property type="evidence" value="ECO:0007669"/>
    <property type="project" value="InterPro"/>
</dbReference>
<keyword evidence="1" id="KW-0235">DNA replication</keyword>
<dbReference type="KEGG" id="vg:22112096"/>
<dbReference type="GO" id="GO:0005524">
    <property type="term" value="F:ATP binding"/>
    <property type="evidence" value="ECO:0007669"/>
    <property type="project" value="UniProtKB-UniRule"/>
</dbReference>
<dbReference type="Gene3D" id="3.40.1360.10">
    <property type="match status" value="1"/>
</dbReference>
<evidence type="ECO:0000256" key="1">
    <source>
        <dbReference type="HAMAP-Rule" id="MF_04154"/>
    </source>
</evidence>
<accession>A0A096VKE4</accession>
<dbReference type="GO" id="GO:0003697">
    <property type="term" value="F:single-stranded DNA binding"/>
    <property type="evidence" value="ECO:0007669"/>
    <property type="project" value="InterPro"/>
</dbReference>
<comment type="similarity">
    <text evidence="1">Belongs to the Teseptimavirus DNA helicase/primase family.</text>
</comment>
<protein>
    <recommendedName>
        <fullName evidence="1">DNA helicase/primase</fullName>
        <ecNumber evidence="1">2.7.7.-</ecNumber>
        <ecNumber evidence="1">3.6.4.12</ecNumber>
    </recommendedName>
</protein>
<keyword evidence="1" id="KW-0808">Transferase</keyword>
<dbReference type="GO" id="GO:0039693">
    <property type="term" value="P:viral DNA genome replication"/>
    <property type="evidence" value="ECO:0007669"/>
    <property type="project" value="UniProtKB-UniRule"/>
</dbReference>
<feature type="binding site" evidence="1">
    <location>
        <position position="20"/>
    </location>
    <ligand>
        <name>Zn(2+)</name>
        <dbReference type="ChEBI" id="CHEBI:29105"/>
    </ligand>
</feature>
<comment type="cofactor">
    <cofactor evidence="1">
        <name>Mg(2+)</name>
        <dbReference type="ChEBI" id="CHEBI:18420"/>
    </cofactor>
    <text evidence="1">Binds 2 Mg(2+), one of which is catalytic.</text>
</comment>
<keyword evidence="4" id="KW-1185">Reference proteome</keyword>
<keyword evidence="1" id="KW-0460">Magnesium</keyword>
<keyword evidence="1" id="KW-0862">Zinc</keyword>
<dbReference type="GO" id="GO:0016787">
    <property type="term" value="F:hydrolase activity"/>
    <property type="evidence" value="ECO:0007669"/>
    <property type="project" value="UniProtKB-KW"/>
</dbReference>
<proteinExistence type="inferred from homology"/>
<feature type="binding site" evidence="1">
    <location>
        <position position="142"/>
    </location>
    <ligand>
        <name>Mg(2+)</name>
        <dbReference type="ChEBI" id="CHEBI:18420"/>
        <label>1</label>
        <note>catalytic</note>
    </ligand>
</feature>
<feature type="binding site" evidence="1">
    <location>
        <position position="39"/>
    </location>
    <ligand>
        <name>Zn(2+)</name>
        <dbReference type="ChEBI" id="CHEBI:29105"/>
    </ligand>
</feature>
<name>A0A096VKE4_9CAUD</name>
<dbReference type="CDD" id="cd19483">
    <property type="entry name" value="RecA-like_Gp4D_helicase"/>
    <property type="match status" value="1"/>
</dbReference>
<keyword evidence="1" id="KW-0511">Multifunctional enzyme</keyword>
<dbReference type="GO" id="GO:0003899">
    <property type="term" value="F:DNA-directed RNA polymerase activity"/>
    <property type="evidence" value="ECO:0007669"/>
    <property type="project" value="UniProtKB-UniRule"/>
</dbReference>
<feature type="binding site" evidence="1">
    <location>
        <begin position="294"/>
        <end position="301"/>
    </location>
    <ligand>
        <name>ATP</name>
        <dbReference type="ChEBI" id="CHEBI:30616"/>
    </ligand>
</feature>
<feature type="site" description="dTTP/dATP binding" evidence="1">
    <location>
        <position position="439"/>
    </location>
</feature>
<dbReference type="Gene3D" id="2.20.25.10">
    <property type="match status" value="1"/>
</dbReference>
<reference evidence="3 4" key="2">
    <citation type="journal article" date="2015" name="PLoS ONE">
        <title>Comparative Genomic and Phylogenomic Analyses Reveal a Conserved Core Genome Shared by Estuarine and Oceanic Cyanopodoviruses.</title>
        <authorList>
            <person name="Huang S."/>
            <person name="Zhang S."/>
            <person name="Jiao N."/>
            <person name="Chen F."/>
        </authorList>
    </citation>
    <scope>NUCLEOTIDE SEQUENCE [LARGE SCALE GENOMIC DNA]</scope>
</reference>
<dbReference type="InterPro" id="IPR046394">
    <property type="entry name" value="Helic_Prim_T7"/>
</dbReference>
<dbReference type="EMBL" id="KC310802">
    <property type="protein sequence ID" value="AGK86522.1"/>
    <property type="molecule type" value="Genomic_DNA"/>
</dbReference>
<gene>
    <name evidence="3" type="ORF">S-CBP1_0016</name>
</gene>
<dbReference type="PROSITE" id="PS51199">
    <property type="entry name" value="SF4_HELICASE"/>
    <property type="match status" value="1"/>
</dbReference>
<dbReference type="GO" id="GO:0008270">
    <property type="term" value="F:zinc ion binding"/>
    <property type="evidence" value="ECO:0007669"/>
    <property type="project" value="UniProtKB-UniRule"/>
</dbReference>
<dbReference type="Gene3D" id="3.40.50.300">
    <property type="entry name" value="P-loop containing nucleotide triphosphate hydrolases"/>
    <property type="match status" value="1"/>
</dbReference>
<feature type="zinc finger region" description="C4-like; zinc ribbon fold" evidence="1">
    <location>
        <begin position="20"/>
        <end position="42"/>
    </location>
</feature>
<dbReference type="Pfam" id="PF03796">
    <property type="entry name" value="DnaB_C"/>
    <property type="match status" value="1"/>
</dbReference>
<feature type="binding site" evidence="1">
    <location>
        <position position="191"/>
    </location>
    <ligand>
        <name>Mg(2+)</name>
        <dbReference type="ChEBI" id="CHEBI:18420"/>
        <label>1</label>
        <note>catalytic</note>
    </ligand>
</feature>